<dbReference type="EMBL" id="JANQDX010000002">
    <property type="protein sequence ID" value="KAL0927869.1"/>
    <property type="molecule type" value="Genomic_DNA"/>
</dbReference>
<gene>
    <name evidence="1" type="ORF">M5K25_002087</name>
</gene>
<dbReference type="AlphaFoldDB" id="A0ABD0VS49"/>
<evidence type="ECO:0000313" key="1">
    <source>
        <dbReference type="EMBL" id="KAL0927869.1"/>
    </source>
</evidence>
<dbReference type="Proteomes" id="UP001552299">
    <property type="component" value="Unassembled WGS sequence"/>
</dbReference>
<reference evidence="1 2" key="1">
    <citation type="journal article" date="2024" name="Plant Biotechnol. J.">
        <title>Dendrobium thyrsiflorum genome and its molecular insights into genes involved in important horticultural traits.</title>
        <authorList>
            <person name="Chen B."/>
            <person name="Wang J.Y."/>
            <person name="Zheng P.J."/>
            <person name="Li K.L."/>
            <person name="Liang Y.M."/>
            <person name="Chen X.F."/>
            <person name="Zhang C."/>
            <person name="Zhao X."/>
            <person name="He X."/>
            <person name="Zhang G.Q."/>
            <person name="Liu Z.J."/>
            <person name="Xu Q."/>
        </authorList>
    </citation>
    <scope>NUCLEOTIDE SEQUENCE [LARGE SCALE GENOMIC DNA]</scope>
    <source>
        <strain evidence="1">GZMU011</strain>
    </source>
</reference>
<evidence type="ECO:0000313" key="2">
    <source>
        <dbReference type="Proteomes" id="UP001552299"/>
    </source>
</evidence>
<proteinExistence type="predicted"/>
<keyword evidence="2" id="KW-1185">Reference proteome</keyword>
<comment type="caution">
    <text evidence="1">The sequence shown here is derived from an EMBL/GenBank/DDBJ whole genome shotgun (WGS) entry which is preliminary data.</text>
</comment>
<name>A0ABD0VS49_DENTH</name>
<accession>A0ABD0VS49</accession>
<sequence length="119" mass="13393">MSEPCSMTLTCVEEVERIHQGCRTYPSSFNSLLVLGNYDSGRVRVSGYELYTGFVNMEEAGGNGDFHGNMLGLYSILALGKGSRKSASVWRLHYGRTPLRESRSGINRLKWLRSQKCHE</sequence>
<protein>
    <submittedName>
        <fullName evidence="1">Uncharacterized protein</fullName>
    </submittedName>
</protein>
<organism evidence="1 2">
    <name type="scientific">Dendrobium thyrsiflorum</name>
    <name type="common">Pinecone-like raceme dendrobium</name>
    <name type="synonym">Orchid</name>
    <dbReference type="NCBI Taxonomy" id="117978"/>
    <lineage>
        <taxon>Eukaryota</taxon>
        <taxon>Viridiplantae</taxon>
        <taxon>Streptophyta</taxon>
        <taxon>Embryophyta</taxon>
        <taxon>Tracheophyta</taxon>
        <taxon>Spermatophyta</taxon>
        <taxon>Magnoliopsida</taxon>
        <taxon>Liliopsida</taxon>
        <taxon>Asparagales</taxon>
        <taxon>Orchidaceae</taxon>
        <taxon>Epidendroideae</taxon>
        <taxon>Malaxideae</taxon>
        <taxon>Dendrobiinae</taxon>
        <taxon>Dendrobium</taxon>
    </lineage>
</organism>